<keyword evidence="3" id="KW-1185">Reference proteome</keyword>
<dbReference type="SUPFAM" id="SSF88659">
    <property type="entry name" value="Sigma3 and sigma4 domains of RNA polymerase sigma factors"/>
    <property type="match status" value="1"/>
</dbReference>
<evidence type="ECO:0000259" key="1">
    <source>
        <dbReference type="Pfam" id="PF08281"/>
    </source>
</evidence>
<comment type="caution">
    <text evidence="2">The sequence shown here is derived from an EMBL/GenBank/DDBJ whole genome shotgun (WGS) entry which is preliminary data.</text>
</comment>
<dbReference type="Gene3D" id="1.10.10.10">
    <property type="entry name" value="Winged helix-like DNA-binding domain superfamily/Winged helix DNA-binding domain"/>
    <property type="match status" value="1"/>
</dbReference>
<organism evidence="2 3">
    <name type="scientific">Paenibacillus aceris</name>
    <dbReference type="NCBI Taxonomy" id="869555"/>
    <lineage>
        <taxon>Bacteria</taxon>
        <taxon>Bacillati</taxon>
        <taxon>Bacillota</taxon>
        <taxon>Bacilli</taxon>
        <taxon>Bacillales</taxon>
        <taxon>Paenibacillaceae</taxon>
        <taxon>Paenibacillus</taxon>
    </lineage>
</organism>
<dbReference type="InterPro" id="IPR036388">
    <property type="entry name" value="WH-like_DNA-bd_sf"/>
</dbReference>
<dbReference type="InterPro" id="IPR013249">
    <property type="entry name" value="RNA_pol_sigma70_r4_t2"/>
</dbReference>
<proteinExistence type="predicted"/>
<gene>
    <name evidence="2" type="ORF">J2Z65_004623</name>
</gene>
<evidence type="ECO:0000313" key="2">
    <source>
        <dbReference type="EMBL" id="MBP1965386.1"/>
    </source>
</evidence>
<dbReference type="InterPro" id="IPR013324">
    <property type="entry name" value="RNA_pol_sigma_r3/r4-like"/>
</dbReference>
<feature type="domain" description="RNA polymerase sigma factor 70 region 4 type 2" evidence="1">
    <location>
        <begin position="13"/>
        <end position="40"/>
    </location>
</feature>
<evidence type="ECO:0000313" key="3">
    <source>
        <dbReference type="Proteomes" id="UP001519344"/>
    </source>
</evidence>
<dbReference type="EMBL" id="JAGGKV010000013">
    <property type="protein sequence ID" value="MBP1965386.1"/>
    <property type="molecule type" value="Genomic_DNA"/>
</dbReference>
<accession>A0ABS4I385</accession>
<dbReference type="Pfam" id="PF08281">
    <property type="entry name" value="Sigma70_r4_2"/>
    <property type="match status" value="1"/>
</dbReference>
<name>A0ABS4I385_9BACL</name>
<sequence length="76" mass="9188">MNTSLNFLRKQKKIQVLPVMYRSVIVLRYFEDLKIEEIAEWKYQFQIELDFIVTKALKQKKKNIITTSGLLRRVQL</sequence>
<protein>
    <recommendedName>
        <fullName evidence="1">RNA polymerase sigma factor 70 region 4 type 2 domain-containing protein</fullName>
    </recommendedName>
</protein>
<dbReference type="Proteomes" id="UP001519344">
    <property type="component" value="Unassembled WGS sequence"/>
</dbReference>
<reference evidence="2 3" key="1">
    <citation type="submission" date="2021-03" db="EMBL/GenBank/DDBJ databases">
        <title>Genomic Encyclopedia of Type Strains, Phase IV (KMG-IV): sequencing the most valuable type-strain genomes for metagenomic binning, comparative biology and taxonomic classification.</title>
        <authorList>
            <person name="Goeker M."/>
        </authorList>
    </citation>
    <scope>NUCLEOTIDE SEQUENCE [LARGE SCALE GENOMIC DNA]</scope>
    <source>
        <strain evidence="2 3">DSM 24950</strain>
    </source>
</reference>